<comment type="caution">
    <text evidence="4">The sequence shown here is derived from an EMBL/GenBank/DDBJ whole genome shotgun (WGS) entry which is preliminary data.</text>
</comment>
<organism evidence="4 5">
    <name type="scientific">Tessaracoccus rhinocerotis</name>
    <dbReference type="NCBI Taxonomy" id="1689449"/>
    <lineage>
        <taxon>Bacteria</taxon>
        <taxon>Bacillati</taxon>
        <taxon>Actinomycetota</taxon>
        <taxon>Actinomycetes</taxon>
        <taxon>Propionibacteriales</taxon>
        <taxon>Propionibacteriaceae</taxon>
        <taxon>Tessaracoccus</taxon>
    </lineage>
</organism>
<dbReference type="InterPro" id="IPR045823">
    <property type="entry name" value="TetR_C_32"/>
</dbReference>
<feature type="DNA-binding region" description="H-T-H motif" evidence="2">
    <location>
        <begin position="41"/>
        <end position="60"/>
    </location>
</feature>
<evidence type="ECO:0000259" key="3">
    <source>
        <dbReference type="PROSITE" id="PS50977"/>
    </source>
</evidence>
<dbReference type="Gene3D" id="1.10.357.10">
    <property type="entry name" value="Tetracycline Repressor, domain 2"/>
    <property type="match status" value="1"/>
</dbReference>
<dbReference type="PANTHER" id="PTHR30055:SF160">
    <property type="entry name" value="TRANSCRIPTIONAL REGULATORY PROTEIN (PROBABLY ASNC-FAMILY)-RELATED"/>
    <property type="match status" value="1"/>
</dbReference>
<reference evidence="4 5" key="1">
    <citation type="submission" date="2019-07" db="EMBL/GenBank/DDBJ databases">
        <authorList>
            <person name="Zhou L.-Y."/>
        </authorList>
    </citation>
    <scope>NUCLEOTIDE SEQUENCE [LARGE SCALE GENOMIC DNA]</scope>
    <source>
        <strain evidence="4 5">YIM 101269</strain>
    </source>
</reference>
<dbReference type="EMBL" id="VKKG01000002">
    <property type="protein sequence ID" value="TRY18774.1"/>
    <property type="molecule type" value="Genomic_DNA"/>
</dbReference>
<dbReference type="AlphaFoldDB" id="A0A553K248"/>
<feature type="domain" description="HTH tetR-type" evidence="3">
    <location>
        <begin position="19"/>
        <end position="78"/>
    </location>
</feature>
<dbReference type="GO" id="GO:0000976">
    <property type="term" value="F:transcription cis-regulatory region binding"/>
    <property type="evidence" value="ECO:0007669"/>
    <property type="project" value="TreeGrafter"/>
</dbReference>
<sequence length="215" mass="23584">MNTTTASDGRATRWQEHNLQRRRDLVASTLRAIRRHGAGVGMDEVAAAAGTSKTVIYRHFGGRTGLYVAVVEWVHAFIRSKLIPALESAADMDPAHLVAELTDRYLSLVERDPEIYQFVVTRPTDSDPVADPVTGITGRIGDELAEVLRVWLDARGLDTNAATAWGHGIVGYVWAVADKWITTGHKRPRAEIVAFTAQLFTPAFANQPPATEGNR</sequence>
<evidence type="ECO:0000256" key="2">
    <source>
        <dbReference type="PROSITE-ProRule" id="PRU00335"/>
    </source>
</evidence>
<evidence type="ECO:0000256" key="1">
    <source>
        <dbReference type="ARBA" id="ARBA00023125"/>
    </source>
</evidence>
<dbReference type="GO" id="GO:0003700">
    <property type="term" value="F:DNA-binding transcription factor activity"/>
    <property type="evidence" value="ECO:0007669"/>
    <property type="project" value="TreeGrafter"/>
</dbReference>
<evidence type="ECO:0000313" key="4">
    <source>
        <dbReference type="EMBL" id="TRY18774.1"/>
    </source>
</evidence>
<dbReference type="PANTHER" id="PTHR30055">
    <property type="entry name" value="HTH-TYPE TRANSCRIPTIONAL REGULATOR RUTR"/>
    <property type="match status" value="1"/>
</dbReference>
<keyword evidence="5" id="KW-1185">Reference proteome</keyword>
<dbReference type="InterPro" id="IPR036271">
    <property type="entry name" value="Tet_transcr_reg_TetR-rel_C_sf"/>
</dbReference>
<dbReference type="Pfam" id="PF00440">
    <property type="entry name" value="TetR_N"/>
    <property type="match status" value="1"/>
</dbReference>
<dbReference type="InterPro" id="IPR009057">
    <property type="entry name" value="Homeodomain-like_sf"/>
</dbReference>
<dbReference type="InterPro" id="IPR001647">
    <property type="entry name" value="HTH_TetR"/>
</dbReference>
<dbReference type="RefSeq" id="WP_143937666.1">
    <property type="nucleotide sequence ID" value="NZ_VKKG01000002.1"/>
</dbReference>
<dbReference type="SUPFAM" id="SSF48498">
    <property type="entry name" value="Tetracyclin repressor-like, C-terminal domain"/>
    <property type="match status" value="1"/>
</dbReference>
<dbReference type="SUPFAM" id="SSF46689">
    <property type="entry name" value="Homeodomain-like"/>
    <property type="match status" value="1"/>
</dbReference>
<protein>
    <submittedName>
        <fullName evidence="4">TetR/AcrR family transcriptional regulator</fullName>
    </submittedName>
</protein>
<proteinExistence type="predicted"/>
<dbReference type="Pfam" id="PF19344">
    <property type="entry name" value="TetR_C_32"/>
    <property type="match status" value="1"/>
</dbReference>
<keyword evidence="1 2" id="KW-0238">DNA-binding</keyword>
<name>A0A553K248_9ACTN</name>
<accession>A0A553K248</accession>
<dbReference type="PROSITE" id="PS50977">
    <property type="entry name" value="HTH_TETR_2"/>
    <property type="match status" value="1"/>
</dbReference>
<dbReference type="Proteomes" id="UP000317638">
    <property type="component" value="Unassembled WGS sequence"/>
</dbReference>
<evidence type="ECO:0000313" key="5">
    <source>
        <dbReference type="Proteomes" id="UP000317638"/>
    </source>
</evidence>
<dbReference type="InterPro" id="IPR050109">
    <property type="entry name" value="HTH-type_TetR-like_transc_reg"/>
</dbReference>
<dbReference type="OrthoDB" id="70491at2"/>
<gene>
    <name evidence="4" type="ORF">FOJ82_06565</name>
</gene>